<accession>A0A8S5ML47</accession>
<proteinExistence type="predicted"/>
<sequence length="37" mass="4028">MSVGVTPLSDSLEKFKRYCLTANSMRGKEGAGFSCKK</sequence>
<dbReference type="EMBL" id="BK014927">
    <property type="protein sequence ID" value="DAD83061.1"/>
    <property type="molecule type" value="Genomic_DNA"/>
</dbReference>
<evidence type="ECO:0000313" key="1">
    <source>
        <dbReference type="EMBL" id="DAD83061.1"/>
    </source>
</evidence>
<protein>
    <submittedName>
        <fullName evidence="1">Uncharacterized protein</fullName>
    </submittedName>
</protein>
<reference evidence="1" key="1">
    <citation type="journal article" date="2021" name="Proc. Natl. Acad. Sci. U.S.A.">
        <title>A Catalog of Tens of Thousands of Viruses from Human Metagenomes Reveals Hidden Associations with Chronic Diseases.</title>
        <authorList>
            <person name="Tisza M.J."/>
            <person name="Buck C.B."/>
        </authorList>
    </citation>
    <scope>NUCLEOTIDE SEQUENCE</scope>
    <source>
        <strain evidence="1">Ct1Jx6</strain>
    </source>
</reference>
<organism evidence="1">
    <name type="scientific">Caudovirales sp. ct1Jx6</name>
    <dbReference type="NCBI Taxonomy" id="2826765"/>
    <lineage>
        <taxon>Viruses</taxon>
        <taxon>Duplodnaviria</taxon>
        <taxon>Heunggongvirae</taxon>
        <taxon>Uroviricota</taxon>
        <taxon>Caudoviricetes</taxon>
    </lineage>
</organism>
<name>A0A8S5ML47_9CAUD</name>